<accession>A0A0D6L7I5</accession>
<dbReference type="EMBL" id="KE125867">
    <property type="protein sequence ID" value="EPB66893.1"/>
    <property type="molecule type" value="Genomic_DNA"/>
</dbReference>
<proteinExistence type="predicted"/>
<gene>
    <name evidence="1" type="ORF">ANCCEY_14019</name>
</gene>
<protein>
    <submittedName>
        <fullName evidence="1">Uncharacterized protein</fullName>
    </submittedName>
</protein>
<evidence type="ECO:0000313" key="1">
    <source>
        <dbReference type="EMBL" id="EPB66893.1"/>
    </source>
</evidence>
<name>A0A0D6L7I5_9BILA</name>
<sequence>MNVGKETAEEDALRRIELPSGIISTGNLIDEVFGDLITDVGSLSERAVLVPHNLEVHRIKKDALGKLPGCIQEYTSIDDVISDEYRDNECSSEFLNSLAPAGLPPNKLRLRHNAI</sequence>
<evidence type="ECO:0000313" key="2">
    <source>
        <dbReference type="Proteomes" id="UP000054495"/>
    </source>
</evidence>
<feature type="non-terminal residue" evidence="1">
    <location>
        <position position="115"/>
    </location>
</feature>
<keyword evidence="2" id="KW-1185">Reference proteome</keyword>
<dbReference type="Proteomes" id="UP000054495">
    <property type="component" value="Unassembled WGS sequence"/>
</dbReference>
<dbReference type="AlphaFoldDB" id="A0A0D6L7I5"/>
<organism evidence="1 2">
    <name type="scientific">Ancylostoma ceylanicum</name>
    <dbReference type="NCBI Taxonomy" id="53326"/>
    <lineage>
        <taxon>Eukaryota</taxon>
        <taxon>Metazoa</taxon>
        <taxon>Ecdysozoa</taxon>
        <taxon>Nematoda</taxon>
        <taxon>Chromadorea</taxon>
        <taxon>Rhabditida</taxon>
        <taxon>Rhabditina</taxon>
        <taxon>Rhabditomorpha</taxon>
        <taxon>Strongyloidea</taxon>
        <taxon>Ancylostomatidae</taxon>
        <taxon>Ancylostomatinae</taxon>
        <taxon>Ancylostoma</taxon>
    </lineage>
</organism>
<reference evidence="1 2" key="1">
    <citation type="submission" date="2013-05" db="EMBL/GenBank/DDBJ databases">
        <title>Draft genome of the parasitic nematode Anyclostoma ceylanicum.</title>
        <authorList>
            <person name="Mitreva M."/>
        </authorList>
    </citation>
    <scope>NUCLEOTIDE SEQUENCE [LARGE SCALE GENOMIC DNA]</scope>
</reference>